<proteinExistence type="predicted"/>
<dbReference type="EMBL" id="JAIWYP010000008">
    <property type="protein sequence ID" value="KAH3788509.1"/>
    <property type="molecule type" value="Genomic_DNA"/>
</dbReference>
<comment type="caution">
    <text evidence="2">The sequence shown here is derived from an EMBL/GenBank/DDBJ whole genome shotgun (WGS) entry which is preliminary data.</text>
</comment>
<gene>
    <name evidence="2" type="ORF">DPMN_166654</name>
</gene>
<evidence type="ECO:0000313" key="3">
    <source>
        <dbReference type="Proteomes" id="UP000828390"/>
    </source>
</evidence>
<evidence type="ECO:0000256" key="1">
    <source>
        <dbReference type="SAM" id="MobiDB-lite"/>
    </source>
</evidence>
<dbReference type="AlphaFoldDB" id="A0A9D4IXK8"/>
<sequence>MTLQKIDDDADYIPSEESNSDCESTVYPEQYTVTIYIEDSLNVIQGDGDNEHVEIRKSSIQVMNVQKEAIHLKEE</sequence>
<keyword evidence="3" id="KW-1185">Reference proteome</keyword>
<name>A0A9D4IXK8_DREPO</name>
<reference evidence="2" key="1">
    <citation type="journal article" date="2019" name="bioRxiv">
        <title>The Genome of the Zebra Mussel, Dreissena polymorpha: A Resource for Invasive Species Research.</title>
        <authorList>
            <person name="McCartney M.A."/>
            <person name="Auch B."/>
            <person name="Kono T."/>
            <person name="Mallez S."/>
            <person name="Zhang Y."/>
            <person name="Obille A."/>
            <person name="Becker A."/>
            <person name="Abrahante J.E."/>
            <person name="Garbe J."/>
            <person name="Badalamenti J.P."/>
            <person name="Herman A."/>
            <person name="Mangelson H."/>
            <person name="Liachko I."/>
            <person name="Sullivan S."/>
            <person name="Sone E.D."/>
            <person name="Koren S."/>
            <person name="Silverstein K.A.T."/>
            <person name="Beckman K.B."/>
            <person name="Gohl D.M."/>
        </authorList>
    </citation>
    <scope>NUCLEOTIDE SEQUENCE</scope>
    <source>
        <strain evidence="2">Duluth1</strain>
        <tissue evidence="2">Whole animal</tissue>
    </source>
</reference>
<reference evidence="2" key="2">
    <citation type="submission" date="2020-11" db="EMBL/GenBank/DDBJ databases">
        <authorList>
            <person name="McCartney M.A."/>
            <person name="Auch B."/>
            <person name="Kono T."/>
            <person name="Mallez S."/>
            <person name="Becker A."/>
            <person name="Gohl D.M."/>
            <person name="Silverstein K.A.T."/>
            <person name="Koren S."/>
            <person name="Bechman K.B."/>
            <person name="Herman A."/>
            <person name="Abrahante J.E."/>
            <person name="Garbe J."/>
        </authorList>
    </citation>
    <scope>NUCLEOTIDE SEQUENCE</scope>
    <source>
        <strain evidence="2">Duluth1</strain>
        <tissue evidence="2">Whole animal</tissue>
    </source>
</reference>
<organism evidence="2 3">
    <name type="scientific">Dreissena polymorpha</name>
    <name type="common">Zebra mussel</name>
    <name type="synonym">Mytilus polymorpha</name>
    <dbReference type="NCBI Taxonomy" id="45954"/>
    <lineage>
        <taxon>Eukaryota</taxon>
        <taxon>Metazoa</taxon>
        <taxon>Spiralia</taxon>
        <taxon>Lophotrochozoa</taxon>
        <taxon>Mollusca</taxon>
        <taxon>Bivalvia</taxon>
        <taxon>Autobranchia</taxon>
        <taxon>Heteroconchia</taxon>
        <taxon>Euheterodonta</taxon>
        <taxon>Imparidentia</taxon>
        <taxon>Neoheterodontei</taxon>
        <taxon>Myida</taxon>
        <taxon>Dreissenoidea</taxon>
        <taxon>Dreissenidae</taxon>
        <taxon>Dreissena</taxon>
    </lineage>
</organism>
<accession>A0A9D4IXK8</accession>
<protein>
    <submittedName>
        <fullName evidence="2">Uncharacterized protein</fullName>
    </submittedName>
</protein>
<feature type="region of interest" description="Disordered" evidence="1">
    <location>
        <begin position="1"/>
        <end position="24"/>
    </location>
</feature>
<dbReference type="Proteomes" id="UP000828390">
    <property type="component" value="Unassembled WGS sequence"/>
</dbReference>
<evidence type="ECO:0000313" key="2">
    <source>
        <dbReference type="EMBL" id="KAH3788509.1"/>
    </source>
</evidence>